<keyword evidence="1" id="KW-0732">Signal</keyword>
<dbReference type="Gene3D" id="2.60.120.260">
    <property type="entry name" value="Galactose-binding domain-like"/>
    <property type="match status" value="1"/>
</dbReference>
<feature type="domain" description="Carbohydrate esterase 2 N-terminal" evidence="3">
    <location>
        <begin position="50"/>
        <end position="153"/>
    </location>
</feature>
<protein>
    <recommendedName>
        <fullName evidence="6">GDSL family lipase</fullName>
    </recommendedName>
</protein>
<accession>A0ABR5YAZ2</accession>
<evidence type="ECO:0008006" key="6">
    <source>
        <dbReference type="Google" id="ProtNLM"/>
    </source>
</evidence>
<organism evidence="4 5">
    <name type="scientific">Sphingomonas hankookensis</name>
    <dbReference type="NCBI Taxonomy" id="563996"/>
    <lineage>
        <taxon>Bacteria</taxon>
        <taxon>Pseudomonadati</taxon>
        <taxon>Pseudomonadota</taxon>
        <taxon>Alphaproteobacteria</taxon>
        <taxon>Sphingomonadales</taxon>
        <taxon>Sphingomonadaceae</taxon>
        <taxon>Sphingomonas</taxon>
    </lineage>
</organism>
<dbReference type="InterPro" id="IPR013830">
    <property type="entry name" value="SGNH_hydro"/>
</dbReference>
<dbReference type="InterPro" id="IPR037461">
    <property type="entry name" value="CtCE2-like_dom"/>
</dbReference>
<dbReference type="RefSeq" id="WP_066691415.1">
    <property type="nucleotide sequence ID" value="NZ_LQQO01000031.1"/>
</dbReference>
<evidence type="ECO:0000313" key="5">
    <source>
        <dbReference type="Proteomes" id="UP000076609"/>
    </source>
</evidence>
<feature type="chain" id="PRO_5045163877" description="GDSL family lipase" evidence="1">
    <location>
        <begin position="24"/>
        <end position="376"/>
    </location>
</feature>
<dbReference type="PANTHER" id="PTHR37834">
    <property type="entry name" value="GDSL-LIKE LIPASE/ACYLHYDROLASE DOMAIN PROTEIN (AFU_ORTHOLOGUE AFUA_2G00620)"/>
    <property type="match status" value="1"/>
</dbReference>
<dbReference type="SUPFAM" id="SSF52266">
    <property type="entry name" value="SGNH hydrolase"/>
    <property type="match status" value="1"/>
</dbReference>
<feature type="signal peptide" evidence="1">
    <location>
        <begin position="1"/>
        <end position="23"/>
    </location>
</feature>
<dbReference type="CDD" id="cd01831">
    <property type="entry name" value="Endoglucanase_E_like"/>
    <property type="match status" value="1"/>
</dbReference>
<dbReference type="Pfam" id="PF13472">
    <property type="entry name" value="Lipase_GDSL_2"/>
    <property type="match status" value="1"/>
</dbReference>
<dbReference type="EMBL" id="LQQO01000031">
    <property type="protein sequence ID" value="KZE12082.1"/>
    <property type="molecule type" value="Genomic_DNA"/>
</dbReference>
<dbReference type="InterPro" id="IPR052762">
    <property type="entry name" value="PCW_deacetylase/CE"/>
</dbReference>
<proteinExistence type="predicted"/>
<evidence type="ECO:0000259" key="2">
    <source>
        <dbReference type="Pfam" id="PF13472"/>
    </source>
</evidence>
<gene>
    <name evidence="4" type="ORF">AVT10_16605</name>
</gene>
<feature type="domain" description="SGNH hydrolase-type esterase" evidence="2">
    <location>
        <begin position="162"/>
        <end position="330"/>
    </location>
</feature>
<evidence type="ECO:0000313" key="4">
    <source>
        <dbReference type="EMBL" id="KZE12082.1"/>
    </source>
</evidence>
<dbReference type="Proteomes" id="UP000076609">
    <property type="component" value="Unassembled WGS sequence"/>
</dbReference>
<dbReference type="Gene3D" id="3.40.50.1110">
    <property type="entry name" value="SGNH hydrolase"/>
    <property type="match status" value="1"/>
</dbReference>
<dbReference type="PANTHER" id="PTHR37834:SF2">
    <property type="entry name" value="ESTERASE, SGNH HYDROLASE-TYPE"/>
    <property type="match status" value="1"/>
</dbReference>
<reference evidence="5" key="1">
    <citation type="submission" date="2016-01" db="EMBL/GenBank/DDBJ databases">
        <title>Draft genome of Chromobacterium sp. F49.</title>
        <authorList>
            <person name="Hong K.W."/>
        </authorList>
    </citation>
    <scope>NUCLEOTIDE SEQUENCE [LARGE SCALE GENOMIC DNA]</scope>
    <source>
        <strain evidence="5">CN3</strain>
    </source>
</reference>
<dbReference type="InterPro" id="IPR040794">
    <property type="entry name" value="CE2_N"/>
</dbReference>
<comment type="caution">
    <text evidence="4">The sequence shown here is derived from an EMBL/GenBank/DDBJ whole genome shotgun (WGS) entry which is preliminary data.</text>
</comment>
<keyword evidence="5" id="KW-1185">Reference proteome</keyword>
<sequence length="376" mass="39852">MPLSLFRAGLPLMLVLGAAGAAAQTPADLALRPLPADAPAGRALPLRIGGRVVAGEGNLARYRRQWPGTYFEGSFQGPAVDVAVGPGEVSLRVRIDAAAPVALVRPAPGRYRVKANGPGRHRVRVDVVSESQAGATAFGGLFAPAGSTPLAAPAVRARAIEFIGDSHTVGYGNASPARDCTEGQVWETTDTSQGIAGQLSRRYGAAYRVNAISGRGIVRNYGGFAAPTVPEAYPYALFDGKTPADDADWQPQVIVIALGTNDFSTPLKPEERWKSRDALHADYENRYVRFVQDLRRRSPRAFFVLWATDLAGGEIAREVGKVGDKLRAAGETRLAVVPVTGLSFGGCHFHPNVADDTKIADAIGKAIEGHKGVWAR</sequence>
<evidence type="ECO:0000259" key="3">
    <source>
        <dbReference type="Pfam" id="PF17996"/>
    </source>
</evidence>
<evidence type="ECO:0000256" key="1">
    <source>
        <dbReference type="SAM" id="SignalP"/>
    </source>
</evidence>
<dbReference type="Pfam" id="PF17996">
    <property type="entry name" value="CE2_N"/>
    <property type="match status" value="1"/>
</dbReference>
<name>A0ABR5YAZ2_9SPHN</name>
<dbReference type="InterPro" id="IPR036514">
    <property type="entry name" value="SGNH_hydro_sf"/>
</dbReference>